<keyword evidence="2" id="KW-0963">Cytoplasm</keyword>
<organism evidence="10 11">
    <name type="scientific">Channa argus</name>
    <name type="common">Northern snakehead</name>
    <name type="synonym">Ophicephalus argus</name>
    <dbReference type="NCBI Taxonomy" id="215402"/>
    <lineage>
        <taxon>Eukaryota</taxon>
        <taxon>Metazoa</taxon>
        <taxon>Chordata</taxon>
        <taxon>Craniata</taxon>
        <taxon>Vertebrata</taxon>
        <taxon>Euteleostomi</taxon>
        <taxon>Actinopterygii</taxon>
        <taxon>Neopterygii</taxon>
        <taxon>Teleostei</taxon>
        <taxon>Neoteleostei</taxon>
        <taxon>Acanthomorphata</taxon>
        <taxon>Anabantaria</taxon>
        <taxon>Anabantiformes</taxon>
        <taxon>Channoidei</taxon>
        <taxon>Channidae</taxon>
        <taxon>Channa</taxon>
    </lineage>
</organism>
<dbReference type="InterPro" id="IPR011029">
    <property type="entry name" value="DEATH-like_dom_sf"/>
</dbReference>
<dbReference type="Pfam" id="PF17776">
    <property type="entry name" value="NLRC4_HD2"/>
    <property type="match status" value="1"/>
</dbReference>
<dbReference type="InterPro" id="IPR041267">
    <property type="entry name" value="NLRP_HD2"/>
</dbReference>
<keyword evidence="4" id="KW-0677">Repeat</keyword>
<dbReference type="InterPro" id="IPR043136">
    <property type="entry name" value="B30.2/SPRY_sf"/>
</dbReference>
<proteinExistence type="predicted"/>
<dbReference type="InterPro" id="IPR003879">
    <property type="entry name" value="Butyrophylin_SPRY"/>
</dbReference>
<dbReference type="Proteomes" id="UP000503349">
    <property type="component" value="Chromosome 15"/>
</dbReference>
<dbReference type="InterPro" id="IPR004020">
    <property type="entry name" value="DAPIN"/>
</dbReference>
<dbReference type="SMART" id="SM01289">
    <property type="entry name" value="PYRIN"/>
    <property type="match status" value="1"/>
</dbReference>
<dbReference type="CDD" id="cd16040">
    <property type="entry name" value="SPRY_PRY_SNTX"/>
    <property type="match status" value="1"/>
</dbReference>
<dbReference type="SUPFAM" id="SSF52047">
    <property type="entry name" value="RNI-like"/>
    <property type="match status" value="1"/>
</dbReference>
<dbReference type="EMBL" id="CM015726">
    <property type="protein sequence ID" value="KAF3699644.1"/>
    <property type="molecule type" value="Genomic_DNA"/>
</dbReference>
<dbReference type="PRINTS" id="PR01407">
    <property type="entry name" value="BUTYPHLNCDUF"/>
</dbReference>
<comment type="subcellular location">
    <subcellularLocation>
        <location evidence="1">Cytoplasm</location>
    </subcellularLocation>
</comment>
<feature type="domain" description="Pyrin" evidence="8">
    <location>
        <begin position="1"/>
        <end position="99"/>
    </location>
</feature>
<dbReference type="Gene3D" id="2.60.120.920">
    <property type="match status" value="1"/>
</dbReference>
<evidence type="ECO:0000256" key="1">
    <source>
        <dbReference type="ARBA" id="ARBA00004496"/>
    </source>
</evidence>
<keyword evidence="6" id="KW-0067">ATP-binding</keyword>
<evidence type="ECO:0000259" key="7">
    <source>
        <dbReference type="PROSITE" id="PS50188"/>
    </source>
</evidence>
<keyword evidence="11" id="KW-1185">Reference proteome</keyword>
<dbReference type="InterPro" id="IPR029495">
    <property type="entry name" value="NACHT-assoc"/>
</dbReference>
<dbReference type="Gene3D" id="1.10.533.10">
    <property type="entry name" value="Death Domain, Fas"/>
    <property type="match status" value="1"/>
</dbReference>
<protein>
    <submittedName>
        <fullName evidence="10">NACHT, LRR and PYD domains-containing protein 3</fullName>
    </submittedName>
</protein>
<dbReference type="InterPro" id="IPR013320">
    <property type="entry name" value="ConA-like_dom_sf"/>
</dbReference>
<evidence type="ECO:0000259" key="9">
    <source>
        <dbReference type="PROSITE" id="PS50837"/>
    </source>
</evidence>
<dbReference type="GO" id="GO:0005737">
    <property type="term" value="C:cytoplasm"/>
    <property type="evidence" value="ECO:0007669"/>
    <property type="project" value="UniProtKB-SubCell"/>
</dbReference>
<evidence type="ECO:0000256" key="2">
    <source>
        <dbReference type="ARBA" id="ARBA00022490"/>
    </source>
</evidence>
<dbReference type="InterPro" id="IPR001870">
    <property type="entry name" value="B30.2/SPRY"/>
</dbReference>
<dbReference type="PANTHER" id="PTHR24106">
    <property type="entry name" value="NACHT, LRR AND CARD DOMAINS-CONTAINING"/>
    <property type="match status" value="1"/>
</dbReference>
<dbReference type="SMART" id="SM01288">
    <property type="entry name" value="FISNA"/>
    <property type="match status" value="1"/>
</dbReference>
<evidence type="ECO:0000256" key="4">
    <source>
        <dbReference type="ARBA" id="ARBA00022737"/>
    </source>
</evidence>
<dbReference type="FunFam" id="3.40.50.300:FF:001524">
    <property type="entry name" value="Si:dkey-126g1.7"/>
    <property type="match status" value="1"/>
</dbReference>
<gene>
    <name evidence="10" type="ORF">EXN66_Car015331</name>
</gene>
<name>A0A6G1QB44_CHAAH</name>
<feature type="domain" description="NACHT" evidence="9">
    <location>
        <begin position="207"/>
        <end position="359"/>
    </location>
</feature>
<dbReference type="InterPro" id="IPR041075">
    <property type="entry name" value="NOD1/2_WH"/>
</dbReference>
<dbReference type="SUPFAM" id="SSF47986">
    <property type="entry name" value="DEATH domain"/>
    <property type="match status" value="1"/>
</dbReference>
<dbReference type="InterPro" id="IPR006574">
    <property type="entry name" value="PRY"/>
</dbReference>
<dbReference type="Pfam" id="PF14484">
    <property type="entry name" value="FISNA"/>
    <property type="match status" value="1"/>
</dbReference>
<dbReference type="InterPro" id="IPR051261">
    <property type="entry name" value="NLR"/>
</dbReference>
<dbReference type="GO" id="GO:0005524">
    <property type="term" value="F:ATP binding"/>
    <property type="evidence" value="ECO:0007669"/>
    <property type="project" value="UniProtKB-KW"/>
</dbReference>
<dbReference type="Gene3D" id="3.40.50.300">
    <property type="entry name" value="P-loop containing nucleotide triphosphate hydrolases"/>
    <property type="match status" value="1"/>
</dbReference>
<dbReference type="Pfam" id="PF02758">
    <property type="entry name" value="PYRIN"/>
    <property type="match status" value="1"/>
</dbReference>
<reference evidence="10 11" key="1">
    <citation type="submission" date="2019-02" db="EMBL/GenBank/DDBJ databases">
        <title>Opniocepnalus argus genome.</title>
        <authorList>
            <person name="Zhou C."/>
            <person name="Xiao S."/>
        </authorList>
    </citation>
    <scope>NUCLEOTIDE SEQUENCE [LARGE SCALE GENOMIC DNA]</scope>
    <source>
        <strain evidence="10">OARG1902GOOAL</strain>
        <tissue evidence="10">Muscle</tissue>
    </source>
</reference>
<keyword evidence="5" id="KW-0547">Nucleotide-binding</keyword>
<keyword evidence="3" id="KW-0433">Leucine-rich repeat</keyword>
<dbReference type="InterPro" id="IPR027417">
    <property type="entry name" value="P-loop_NTPase"/>
</dbReference>
<evidence type="ECO:0000256" key="6">
    <source>
        <dbReference type="ARBA" id="ARBA00022840"/>
    </source>
</evidence>
<dbReference type="PROSITE" id="PS50837">
    <property type="entry name" value="NACHT"/>
    <property type="match status" value="1"/>
</dbReference>
<reference evidence="11" key="2">
    <citation type="submission" date="2019-02" db="EMBL/GenBank/DDBJ databases">
        <title>Opniocepnalus argus Var Kimnra genome.</title>
        <authorList>
            <person name="Zhou C."/>
            <person name="Xiao S."/>
        </authorList>
    </citation>
    <scope>NUCLEOTIDE SEQUENCE [LARGE SCALE GENOMIC DNA]</scope>
</reference>
<dbReference type="SUPFAM" id="SSF49899">
    <property type="entry name" value="Concanavalin A-like lectins/glucanases"/>
    <property type="match status" value="1"/>
</dbReference>
<accession>A0A6G1QB44</accession>
<sequence>MMTSLKEKLWVTLEDLKEEEFKQLKWFLQQADIMHTIMPHLEVNPAIPVTRLEKANRQDTVVQMMQIYGSHGALLVTSEVLTKINRNDLVQQLSNISSAPRSTLCEDLMVPEPKPFRPITSYQKMLQSNLQNRFMCVQEGLSDMNDKKLLDDIYTELYIVDGGDMQINTQHEVRQIEKPSRNPTGTEISIKTSDIFKHPSGKYRPVRTVLTNGIAGIGKTFLVQKFILDWAEGRTNQDAHLIFPFTFRQLNLLKGKRYCLTKLIQKCISEAKDIKDEALNYIFTVLQMSGNTNFDKSKFKLIFVLDGLDENRLQLDFNTKEKKTIDVTSSIGIEALLTNLIKGTLLPSARLWITTRPAAAAQVSLEFVDVISEVRGFTDPQKEKYFTRRFGHNEHADKIIAHIKASRSLHIMCYIPVFCWVTATVLEDVLKTGETGDLPKTLTEMYTEFLGFQIRQTKEKYGTKKSLQCIQSLAKLALQQLEKGNLIFYEKDLKKSGIDHSEASVYSGVFTQIFKREHKRKNHKHKGRMFSFVHLSVQEFLAAFYVELSLHNNGKNVMAESQSMSKNLRMFFGKTSATEVYRIAIDKALGSPEGHLDLFLRFLLGLSLQTNKDRLADLFKCKRINSNSNQETINYIKYKIRENLSPESSINLFHCLNELNDHSLVEEIEQYLNSGSIAKRYLSPAQWSALVFILLSSEKNQDVFDLKKYCAHEDGFLRLLPVFQASNTYLLSGCDLSNPSFKALASVLSSQHSNLRELDLSSNSPYDSAFSQLFTAMNNPQCRLESIKLSDCNISESSCEALATVLSSRFSYLRELDLGDNNLQDSGMKLLSTGLNSLHSRLESLRVNLCKLSWVSCEALVPVLSSQTSCLKQLDLSNNDLQDSGVQLIAAGLESKECRLETLRLSGCLVTEVGCASLATALSSNPSHLKELDLSYNHTGDSGAMLLSAGLQDPRWRLDTLRVEPSGMSWLKPGLKKYACELTLDPNTAHRELVLSDEDRKVTRGSNEQPYPDHPERFDGWFQVLCKEALTGRSYWEVEWDGKIMVAVSYRGISRRGEASGYFGWNEKSWNLECTDDGYSAWHNRTTTSICFHPLDSSRVAVYLDWPAGTLSFYRMSSDTLTHLHTFYSTFIEPLYAGFWVGLNCSVSLLPVQ</sequence>
<evidence type="ECO:0000259" key="8">
    <source>
        <dbReference type="PROSITE" id="PS50824"/>
    </source>
</evidence>
<dbReference type="InterPro" id="IPR003877">
    <property type="entry name" value="SPRY_dom"/>
</dbReference>
<dbReference type="InterPro" id="IPR001611">
    <property type="entry name" value="Leu-rich_rpt"/>
</dbReference>
<dbReference type="Pfam" id="PF13516">
    <property type="entry name" value="LRR_6"/>
    <property type="match status" value="3"/>
</dbReference>
<dbReference type="PROSITE" id="PS50188">
    <property type="entry name" value="B302_SPRY"/>
    <property type="match status" value="1"/>
</dbReference>
<dbReference type="AlphaFoldDB" id="A0A6G1QB44"/>
<evidence type="ECO:0000313" key="11">
    <source>
        <dbReference type="Proteomes" id="UP000503349"/>
    </source>
</evidence>
<dbReference type="InterPro" id="IPR007111">
    <property type="entry name" value="NACHT_NTPase"/>
</dbReference>
<dbReference type="Pfam" id="PF00622">
    <property type="entry name" value="SPRY"/>
    <property type="match status" value="1"/>
</dbReference>
<dbReference type="PROSITE" id="PS50824">
    <property type="entry name" value="DAPIN"/>
    <property type="match status" value="1"/>
</dbReference>
<dbReference type="SMART" id="SM00368">
    <property type="entry name" value="LRR_RI"/>
    <property type="match status" value="6"/>
</dbReference>
<dbReference type="Gene3D" id="3.80.10.10">
    <property type="entry name" value="Ribonuclease Inhibitor"/>
    <property type="match status" value="1"/>
</dbReference>
<dbReference type="CDD" id="cd08321">
    <property type="entry name" value="Pyrin_ASC-like"/>
    <property type="match status" value="1"/>
</dbReference>
<dbReference type="Pfam" id="PF17779">
    <property type="entry name" value="WHD_NOD2"/>
    <property type="match status" value="1"/>
</dbReference>
<dbReference type="SMART" id="SM00449">
    <property type="entry name" value="SPRY"/>
    <property type="match status" value="1"/>
</dbReference>
<evidence type="ECO:0000256" key="3">
    <source>
        <dbReference type="ARBA" id="ARBA00022614"/>
    </source>
</evidence>
<dbReference type="InterPro" id="IPR032675">
    <property type="entry name" value="LRR_dom_sf"/>
</dbReference>
<dbReference type="SMART" id="SM00589">
    <property type="entry name" value="PRY"/>
    <property type="match status" value="1"/>
</dbReference>
<evidence type="ECO:0000313" key="10">
    <source>
        <dbReference type="EMBL" id="KAF3699644.1"/>
    </source>
</evidence>
<feature type="domain" description="B30.2/SPRY" evidence="7">
    <location>
        <begin position="962"/>
        <end position="1153"/>
    </location>
</feature>
<dbReference type="Pfam" id="PF13765">
    <property type="entry name" value="PRY"/>
    <property type="match status" value="1"/>
</dbReference>
<dbReference type="Pfam" id="PF05729">
    <property type="entry name" value="NACHT"/>
    <property type="match status" value="1"/>
</dbReference>
<evidence type="ECO:0000256" key="5">
    <source>
        <dbReference type="ARBA" id="ARBA00022741"/>
    </source>
</evidence>